<evidence type="ECO:0000313" key="1">
    <source>
        <dbReference type="EMBL" id="RAV34428.1"/>
    </source>
</evidence>
<evidence type="ECO:0000313" key="2">
    <source>
        <dbReference type="Proteomes" id="UP000251047"/>
    </source>
</evidence>
<accession>A0A364VCV1</accession>
<gene>
    <name evidence="1" type="ORF">CWC39_03165</name>
</gene>
<dbReference type="EMBL" id="PHQP01000015">
    <property type="protein sequence ID" value="RAV34428.1"/>
    <property type="molecule type" value="Genomic_DNA"/>
</dbReference>
<dbReference type="RefSeq" id="WP_112769071.1">
    <property type="nucleotide sequence ID" value="NZ_CP063191.1"/>
</dbReference>
<organism evidence="1 2">
    <name type="scientific">Corynebacterium heidelbergense</name>
    <dbReference type="NCBI Taxonomy" id="2055947"/>
    <lineage>
        <taxon>Bacteria</taxon>
        <taxon>Bacillati</taxon>
        <taxon>Actinomycetota</taxon>
        <taxon>Actinomycetes</taxon>
        <taxon>Mycobacteriales</taxon>
        <taxon>Corynebacteriaceae</taxon>
        <taxon>Corynebacterium</taxon>
    </lineage>
</organism>
<proteinExistence type="predicted"/>
<name>A0A364VCV1_9CORY</name>
<dbReference type="OrthoDB" id="4426448at2"/>
<comment type="caution">
    <text evidence="1">The sequence shown here is derived from an EMBL/GenBank/DDBJ whole genome shotgun (WGS) entry which is preliminary data.</text>
</comment>
<reference evidence="1 2" key="1">
    <citation type="journal article" date="2018" name="Syst. Appl. Microbiol.">
        <title>Corynebacterium heidelbergense sp. nov., isolated from the preen glands of Egyptian geese (Alopochen aegyptiacus).</title>
        <authorList>
            <person name="Braun M.S."/>
            <person name="Wang E."/>
            <person name="Zimmermann S."/>
            <person name="Wink M."/>
        </authorList>
    </citation>
    <scope>NUCLEOTIDE SEQUENCE [LARGE SCALE GENOMIC DNA]</scope>
    <source>
        <strain evidence="1 2">DSM 104638</strain>
    </source>
</reference>
<sequence>MNGQEALAWVSGLLPLEPTVEHHRSGPADGFGVDVALVRVGGEDATSGASAPPETVAFTLDAARIDAGLTTADGSDLRVEFLTVVSGHGPEAAALVTAAAAMTAGDPVAHSPQPGTVLAGLADRLPLAGAGQRPPSARHGLLVPPYLWDRGVPHFHEVTAGGRRSATKTANVEFTHPGRLTVPIQVVMITDAELALLHAEGIDAVQARLVDSGADLNNIWR</sequence>
<dbReference type="Proteomes" id="UP000251047">
    <property type="component" value="Unassembled WGS sequence"/>
</dbReference>
<protein>
    <recommendedName>
        <fullName evidence="3">Suppressor of fused-like domain-containing protein</fullName>
    </recommendedName>
</protein>
<dbReference type="AlphaFoldDB" id="A0A364VCV1"/>
<evidence type="ECO:0008006" key="3">
    <source>
        <dbReference type="Google" id="ProtNLM"/>
    </source>
</evidence>